<evidence type="ECO:0000313" key="3">
    <source>
        <dbReference type="Proteomes" id="UP001242732"/>
    </source>
</evidence>
<dbReference type="EC" id="3.1.-.-" evidence="2"/>
<dbReference type="SUPFAM" id="SSF52266">
    <property type="entry name" value="SGNH hydrolase"/>
    <property type="match status" value="1"/>
</dbReference>
<dbReference type="GO" id="GO:0016787">
    <property type="term" value="F:hydrolase activity"/>
    <property type="evidence" value="ECO:0007669"/>
    <property type="project" value="UniProtKB-KW"/>
</dbReference>
<dbReference type="Gene3D" id="3.40.50.1110">
    <property type="entry name" value="SGNH hydrolase"/>
    <property type="match status" value="1"/>
</dbReference>
<dbReference type="Pfam" id="PF13472">
    <property type="entry name" value="Lipase_GDSL_2"/>
    <property type="match status" value="1"/>
</dbReference>
<keyword evidence="2" id="KW-0378">Hydrolase</keyword>
<sequence length="230" mass="24132">MNWLQYLFLLPAVFAMVLGLLVGCGGGGGGGSTPLSIEIFGDSIARGPGISTPMPATLRALRPAWAIDDRSASGLVLADLIAGYSAPWPGAPADAYPRGPQPPFAQVSRSARVVVLAAGLNDALEMRTPAQYGADLREAIRIVRAEGRLPVLAGIVDLPVADLFTPERVARRAELNAVTLALAAELGLQHAGWGEDYRGPVDVIDNVHRTQAASDRLAVLLAAAIERSIR</sequence>
<name>A0ABY9AVB0_PARCI</name>
<reference evidence="2 3" key="1">
    <citation type="submission" date="2023-06" db="EMBL/GenBank/DDBJ databases">
        <authorList>
            <person name="Ham H."/>
            <person name="Park D.S."/>
        </authorList>
    </citation>
    <scope>NUCLEOTIDE SEQUENCE [LARGE SCALE GENOMIC DNA]</scope>
    <source>
        <strain evidence="2 3">KACC 17005</strain>
    </source>
</reference>
<dbReference type="RefSeq" id="WP_011795467.1">
    <property type="nucleotide sequence ID" value="NZ_CP023687.1"/>
</dbReference>
<evidence type="ECO:0000259" key="1">
    <source>
        <dbReference type="Pfam" id="PF13472"/>
    </source>
</evidence>
<dbReference type="InterPro" id="IPR013830">
    <property type="entry name" value="SGNH_hydro"/>
</dbReference>
<feature type="domain" description="SGNH hydrolase-type esterase" evidence="1">
    <location>
        <begin position="39"/>
        <end position="190"/>
    </location>
</feature>
<proteinExistence type="predicted"/>
<accession>A0ABY9AVB0</accession>
<evidence type="ECO:0000313" key="2">
    <source>
        <dbReference type="EMBL" id="WIY50816.1"/>
    </source>
</evidence>
<gene>
    <name evidence="2" type="ORF">QRO08_09725</name>
</gene>
<dbReference type="InterPro" id="IPR036514">
    <property type="entry name" value="SGNH_hydro_sf"/>
</dbReference>
<protein>
    <submittedName>
        <fullName evidence="2">SGNH/GDSL hydrolase family protein</fullName>
        <ecNumber evidence="2">3.1.-.-</ecNumber>
    </submittedName>
</protein>
<dbReference type="EMBL" id="CP127363">
    <property type="protein sequence ID" value="WIY50816.1"/>
    <property type="molecule type" value="Genomic_DNA"/>
</dbReference>
<keyword evidence="3" id="KW-1185">Reference proteome</keyword>
<dbReference type="Proteomes" id="UP001242732">
    <property type="component" value="Chromosome"/>
</dbReference>
<organism evidence="2 3">
    <name type="scientific">Paracidovorax citrulli</name>
    <name type="common">Acidovorax citrulli</name>
    <dbReference type="NCBI Taxonomy" id="80869"/>
    <lineage>
        <taxon>Bacteria</taxon>
        <taxon>Pseudomonadati</taxon>
        <taxon>Pseudomonadota</taxon>
        <taxon>Betaproteobacteria</taxon>
        <taxon>Burkholderiales</taxon>
        <taxon>Comamonadaceae</taxon>
        <taxon>Paracidovorax</taxon>
    </lineage>
</organism>
<dbReference type="CDD" id="cd01832">
    <property type="entry name" value="SGNH_hydrolase_like_1"/>
    <property type="match status" value="1"/>
</dbReference>